<comment type="caution">
    <text evidence="1">The sequence shown here is derived from an EMBL/GenBank/DDBJ whole genome shotgun (WGS) entry which is preliminary data.</text>
</comment>
<evidence type="ECO:0000313" key="1">
    <source>
        <dbReference type="EMBL" id="CUJ71467.1"/>
    </source>
</evidence>
<reference evidence="1 2" key="1">
    <citation type="submission" date="2015-09" db="EMBL/GenBank/DDBJ databases">
        <authorList>
            <consortium name="Pathogen Informatics"/>
        </authorList>
    </citation>
    <scope>NUCLEOTIDE SEQUENCE [LARGE SCALE GENOMIC DNA]</scope>
    <source>
        <strain evidence="1 2">2789STDY5608625</strain>
    </source>
</reference>
<accession>A0AAD2J4R1</accession>
<evidence type="ECO:0000313" key="2">
    <source>
        <dbReference type="Proteomes" id="UP000044098"/>
    </source>
</evidence>
<sequence length="553" mass="57987">MKKFRGPLVRAKRIAGFVAAELTAVLAVVAILAVYGAGKVKSELDDTIAEFTGTYMLSIKGGLDAFLSSTFDDIARANYDAVRAGSVAGPGGSGRPGYPSFRLERTLGDGSQEFSLSLLDLRRAKNVPGGFPSTAPLGNVPMIKIIRSGGATCPGTQCRIDAMAYTSRPLNSGIAGFGDSAMVGKYLMSTAGYGMAAQLENPAELRGATGTFPNPVDLGTDGIVGVHSLLDTTMYEQFVRIRDTRDPDLQGNLSVAGTTNLNIVNVSGDLGVGDDGTGKHCVELRPEGRVIVSCEGLVQASKGEFGGTKQTVVDGNLGVTTKGLVDSDEGLRVRGTSVTAVGEDDGLDIKLGTNTGVAIRRQDGNDTRVESTQFDAQKLRLRDPSATVRAGQACAAEQLGMMALTTQGGVAYCNDAGTQGTVWMEFLRVATEGDTCGAQTIPGSLAQGTAGTLVCRNGYWRKLSDQFSALTLVASRIVGNGEVIARPSCGDRGSALIYLVPRSFDSNRPAWQWVVDSSGGNWVVRVNAPDWGQTVGTPKLAQAIALMYCSYAY</sequence>
<protein>
    <recommendedName>
        <fullName evidence="3">Shufflon system plasmid conjugative transfer pilus tip adhesin PilV</fullName>
    </recommendedName>
</protein>
<organism evidence="1 2">
    <name type="scientific">Achromobacter aegrifaciens</name>
    <dbReference type="NCBI Taxonomy" id="1287736"/>
    <lineage>
        <taxon>Bacteria</taxon>
        <taxon>Pseudomonadati</taxon>
        <taxon>Pseudomonadota</taxon>
        <taxon>Betaproteobacteria</taxon>
        <taxon>Burkholderiales</taxon>
        <taxon>Alcaligenaceae</taxon>
        <taxon>Achromobacter</taxon>
    </lineage>
</organism>
<dbReference type="Proteomes" id="UP000044098">
    <property type="component" value="Unassembled WGS sequence"/>
</dbReference>
<proteinExistence type="predicted"/>
<gene>
    <name evidence="1" type="ORF">ERS370000_05462</name>
</gene>
<name>A0AAD2J4R1_ACHAE</name>
<dbReference type="AlphaFoldDB" id="A0AAD2J4R1"/>
<dbReference type="RefSeq" id="WP_054458066.1">
    <property type="nucleotide sequence ID" value="NZ_CYTK01000012.1"/>
</dbReference>
<dbReference type="EMBL" id="CYTK01000012">
    <property type="protein sequence ID" value="CUJ71467.1"/>
    <property type="molecule type" value="Genomic_DNA"/>
</dbReference>
<evidence type="ECO:0008006" key="3">
    <source>
        <dbReference type="Google" id="ProtNLM"/>
    </source>
</evidence>